<keyword evidence="1" id="KW-0677">Repeat</keyword>
<dbReference type="PANTHER" id="PTHR11638">
    <property type="entry name" value="ATP-DEPENDENT CLP PROTEASE"/>
    <property type="match status" value="1"/>
</dbReference>
<dbReference type="Proteomes" id="UP000541444">
    <property type="component" value="Unassembled WGS sequence"/>
</dbReference>
<keyword evidence="7" id="KW-1185">Reference proteome</keyword>
<evidence type="ECO:0000256" key="2">
    <source>
        <dbReference type="ARBA" id="ARBA00022741"/>
    </source>
</evidence>
<dbReference type="GO" id="GO:0034605">
    <property type="term" value="P:cellular response to heat"/>
    <property type="evidence" value="ECO:0007669"/>
    <property type="project" value="TreeGrafter"/>
</dbReference>
<dbReference type="InterPro" id="IPR050130">
    <property type="entry name" value="ClpA_ClpB"/>
</dbReference>
<dbReference type="EMBL" id="JACGCM010000926">
    <property type="protein sequence ID" value="KAF6164435.1"/>
    <property type="molecule type" value="Genomic_DNA"/>
</dbReference>
<proteinExistence type="predicted"/>
<evidence type="ECO:0000256" key="5">
    <source>
        <dbReference type="SAM" id="MobiDB-lite"/>
    </source>
</evidence>
<dbReference type="AlphaFoldDB" id="A0A7J7NBA7"/>
<feature type="region of interest" description="Disordered" evidence="5">
    <location>
        <begin position="1"/>
        <end position="22"/>
    </location>
</feature>
<dbReference type="GO" id="GO:0005737">
    <property type="term" value="C:cytoplasm"/>
    <property type="evidence" value="ECO:0007669"/>
    <property type="project" value="TreeGrafter"/>
</dbReference>
<name>A0A7J7NBA7_9MAGN</name>
<dbReference type="Gene3D" id="3.40.50.300">
    <property type="entry name" value="P-loop containing nucleotide triphosphate hydrolases"/>
    <property type="match status" value="3"/>
</dbReference>
<keyword evidence="2" id="KW-0547">Nucleotide-binding</keyword>
<dbReference type="GO" id="GO:0016887">
    <property type="term" value="F:ATP hydrolysis activity"/>
    <property type="evidence" value="ECO:0007669"/>
    <property type="project" value="TreeGrafter"/>
</dbReference>
<evidence type="ECO:0000256" key="1">
    <source>
        <dbReference type="ARBA" id="ARBA00022737"/>
    </source>
</evidence>
<dbReference type="GO" id="GO:0005524">
    <property type="term" value="F:ATP binding"/>
    <property type="evidence" value="ECO:0007669"/>
    <property type="project" value="UniProtKB-KW"/>
</dbReference>
<comment type="caution">
    <text evidence="6">The sequence shown here is derived from an EMBL/GenBank/DDBJ whole genome shotgun (WGS) entry which is preliminary data.</text>
</comment>
<organism evidence="6 7">
    <name type="scientific">Kingdonia uniflora</name>
    <dbReference type="NCBI Taxonomy" id="39325"/>
    <lineage>
        <taxon>Eukaryota</taxon>
        <taxon>Viridiplantae</taxon>
        <taxon>Streptophyta</taxon>
        <taxon>Embryophyta</taxon>
        <taxon>Tracheophyta</taxon>
        <taxon>Spermatophyta</taxon>
        <taxon>Magnoliopsida</taxon>
        <taxon>Ranunculales</taxon>
        <taxon>Circaeasteraceae</taxon>
        <taxon>Kingdonia</taxon>
    </lineage>
</organism>
<dbReference type="OrthoDB" id="47330at2759"/>
<protein>
    <submittedName>
        <fullName evidence="6">Uncharacterized protein</fullName>
    </submittedName>
</protein>
<evidence type="ECO:0000256" key="4">
    <source>
        <dbReference type="SAM" id="Coils"/>
    </source>
</evidence>
<evidence type="ECO:0000313" key="7">
    <source>
        <dbReference type="Proteomes" id="UP000541444"/>
    </source>
</evidence>
<dbReference type="InterPro" id="IPR027417">
    <property type="entry name" value="P-loop_NTPase"/>
</dbReference>
<dbReference type="SUPFAM" id="SSF52540">
    <property type="entry name" value="P-loop containing nucleoside triphosphate hydrolases"/>
    <property type="match status" value="1"/>
</dbReference>
<feature type="coiled-coil region" evidence="4">
    <location>
        <begin position="173"/>
        <end position="200"/>
    </location>
</feature>
<gene>
    <name evidence="6" type="ORF">GIB67_025261</name>
</gene>
<reference evidence="6 7" key="1">
    <citation type="journal article" date="2020" name="IScience">
        <title>Genome Sequencing of the Endangered Kingdonia uniflora (Circaeasteraceae, Ranunculales) Reveals Potential Mechanisms of Evolutionary Specialization.</title>
        <authorList>
            <person name="Sun Y."/>
            <person name="Deng T."/>
            <person name="Zhang A."/>
            <person name="Moore M.J."/>
            <person name="Landis J.B."/>
            <person name="Lin N."/>
            <person name="Zhang H."/>
            <person name="Zhang X."/>
            <person name="Huang J."/>
            <person name="Zhang X."/>
            <person name="Sun H."/>
            <person name="Wang H."/>
        </authorList>
    </citation>
    <scope>NUCLEOTIDE SEQUENCE [LARGE SCALE GENOMIC DNA]</scope>
    <source>
        <strain evidence="6">TB1705</strain>
        <tissue evidence="6">Leaf</tissue>
    </source>
</reference>
<keyword evidence="4" id="KW-0175">Coiled coil</keyword>
<evidence type="ECO:0000256" key="3">
    <source>
        <dbReference type="ARBA" id="ARBA00022840"/>
    </source>
</evidence>
<accession>A0A7J7NBA7</accession>
<dbReference type="PANTHER" id="PTHR11638:SF155">
    <property type="entry name" value="CHAPERONE PROTEIN CLPC1, CHLOROPLASTIC-LIKE"/>
    <property type="match status" value="1"/>
</dbReference>
<dbReference type="Gene3D" id="4.10.860.10">
    <property type="entry name" value="UVR domain"/>
    <property type="match status" value="1"/>
</dbReference>
<keyword evidence="3" id="KW-0067">ATP-binding</keyword>
<evidence type="ECO:0000313" key="6">
    <source>
        <dbReference type="EMBL" id="KAF6164435.1"/>
    </source>
</evidence>
<sequence>MVGDSFTTGAEGGRSGNKMPTLEEFGTNLTKLAEEGKLDPVVRRAKQIERCIGATTREEYRKHIEKDPALKIRFQPVKVPEPTVDEAVEILREIHHMLRYTDEALVAAAELSFQYIRYVYAFTPMGAILVPSMGLGFAFVRTSNLPVVINGVVTVPFPPAIGLIDEGGFRLRNAQLPEEVRELEKELRQIRKEKNGAVLSHEYGKASEFKDKEMDRKVQISNLVYKGKEQIKAENEANDSGPVVTEVDIQHIIST</sequence>